<keyword evidence="3" id="KW-0804">Transcription</keyword>
<evidence type="ECO:0000313" key="5">
    <source>
        <dbReference type="EMBL" id="QUT04405.1"/>
    </source>
</evidence>
<evidence type="ECO:0000313" key="6">
    <source>
        <dbReference type="Proteomes" id="UP000681425"/>
    </source>
</evidence>
<dbReference type="GO" id="GO:0003700">
    <property type="term" value="F:DNA-binding transcription factor activity"/>
    <property type="evidence" value="ECO:0007669"/>
    <property type="project" value="InterPro"/>
</dbReference>
<evidence type="ECO:0000259" key="4">
    <source>
        <dbReference type="PROSITE" id="PS50995"/>
    </source>
</evidence>
<dbReference type="SUPFAM" id="SSF46785">
    <property type="entry name" value="Winged helix' DNA-binding domain"/>
    <property type="match status" value="1"/>
</dbReference>
<name>A0A975Q018_9SPHN</name>
<accession>A0A975Q018</accession>
<dbReference type="InterPro" id="IPR000835">
    <property type="entry name" value="HTH_MarR-typ"/>
</dbReference>
<gene>
    <name evidence="5" type="ORF">KFK14_15200</name>
</gene>
<keyword evidence="2" id="KW-0238">DNA-binding</keyword>
<organism evidence="5 6">
    <name type="scientific">Sphingobium phenoxybenzoativorans</name>
    <dbReference type="NCBI Taxonomy" id="1592790"/>
    <lineage>
        <taxon>Bacteria</taxon>
        <taxon>Pseudomonadati</taxon>
        <taxon>Pseudomonadota</taxon>
        <taxon>Alphaproteobacteria</taxon>
        <taxon>Sphingomonadales</taxon>
        <taxon>Sphingomonadaceae</taxon>
        <taxon>Sphingobium</taxon>
    </lineage>
</organism>
<proteinExistence type="predicted"/>
<dbReference type="Proteomes" id="UP000681425">
    <property type="component" value="Chromosome"/>
</dbReference>
<evidence type="ECO:0000256" key="2">
    <source>
        <dbReference type="ARBA" id="ARBA00023125"/>
    </source>
</evidence>
<dbReference type="Pfam" id="PF12802">
    <property type="entry name" value="MarR_2"/>
    <property type="match status" value="1"/>
</dbReference>
<keyword evidence="1" id="KW-0805">Transcription regulation</keyword>
<reference evidence="5" key="1">
    <citation type="submission" date="2021-04" db="EMBL/GenBank/DDBJ databases">
        <title>Isolation of p-tert-butylphenol degrading bacteria Sphingobium phenoxybenzoativorans Tas13 from active sludge.</title>
        <authorList>
            <person name="Li Y."/>
        </authorList>
    </citation>
    <scope>NUCLEOTIDE SEQUENCE</scope>
    <source>
        <strain evidence="5">Tas13</strain>
    </source>
</reference>
<dbReference type="RefSeq" id="WP_212608232.1">
    <property type="nucleotide sequence ID" value="NZ_CP073910.1"/>
</dbReference>
<keyword evidence="6" id="KW-1185">Reference proteome</keyword>
<evidence type="ECO:0000256" key="1">
    <source>
        <dbReference type="ARBA" id="ARBA00023015"/>
    </source>
</evidence>
<sequence length="155" mass="17214">MPAKKLRLDDFIPYRLSFTSNLVSDSIASAYQALFAISIPEWRVIALVAEKDAGITQQEICANSRMDKVTVSRAAITLVERGLLDRIPNPADKRSHLLVLSTDGQQLYAAIAPKALELEERIFAEFDEAEIAGFTTMLRRIDRIALGLAHGSDRK</sequence>
<dbReference type="Gene3D" id="1.10.10.10">
    <property type="entry name" value="Winged helix-like DNA-binding domain superfamily/Winged helix DNA-binding domain"/>
    <property type="match status" value="1"/>
</dbReference>
<dbReference type="PANTHER" id="PTHR35790">
    <property type="entry name" value="HTH-TYPE TRANSCRIPTIONAL REGULATOR PCHR"/>
    <property type="match status" value="1"/>
</dbReference>
<dbReference type="GO" id="GO:0003677">
    <property type="term" value="F:DNA binding"/>
    <property type="evidence" value="ECO:0007669"/>
    <property type="project" value="UniProtKB-KW"/>
</dbReference>
<dbReference type="PROSITE" id="PS50995">
    <property type="entry name" value="HTH_MARR_2"/>
    <property type="match status" value="1"/>
</dbReference>
<evidence type="ECO:0000256" key="3">
    <source>
        <dbReference type="ARBA" id="ARBA00023163"/>
    </source>
</evidence>
<dbReference type="InterPro" id="IPR023187">
    <property type="entry name" value="Tscrpt_reg_MarR-type_CS"/>
</dbReference>
<feature type="domain" description="HTH marR-type" evidence="4">
    <location>
        <begin position="1"/>
        <end position="143"/>
    </location>
</feature>
<dbReference type="AlphaFoldDB" id="A0A975Q018"/>
<dbReference type="EMBL" id="CP073910">
    <property type="protein sequence ID" value="QUT04405.1"/>
    <property type="molecule type" value="Genomic_DNA"/>
</dbReference>
<dbReference type="PANTHER" id="PTHR35790:SF4">
    <property type="entry name" value="HTH-TYPE TRANSCRIPTIONAL REGULATOR PCHR"/>
    <property type="match status" value="1"/>
</dbReference>
<dbReference type="PROSITE" id="PS01117">
    <property type="entry name" value="HTH_MARR_1"/>
    <property type="match status" value="1"/>
</dbReference>
<protein>
    <submittedName>
        <fullName evidence="5">MarR family transcriptional regulator</fullName>
    </submittedName>
</protein>
<dbReference type="InterPro" id="IPR036390">
    <property type="entry name" value="WH_DNA-bd_sf"/>
</dbReference>
<dbReference type="InterPro" id="IPR052067">
    <property type="entry name" value="Metal_resp_HTH_trans_reg"/>
</dbReference>
<dbReference type="KEGG" id="spph:KFK14_15200"/>
<dbReference type="SMART" id="SM00347">
    <property type="entry name" value="HTH_MARR"/>
    <property type="match status" value="1"/>
</dbReference>
<dbReference type="InterPro" id="IPR036388">
    <property type="entry name" value="WH-like_DNA-bd_sf"/>
</dbReference>